<dbReference type="SUPFAM" id="SSF53335">
    <property type="entry name" value="S-adenosyl-L-methionine-dependent methyltransferases"/>
    <property type="match status" value="1"/>
</dbReference>
<dbReference type="InterPro" id="IPR052514">
    <property type="entry name" value="SAM-dependent_MTase"/>
</dbReference>
<dbReference type="AlphaFoldDB" id="A0A3B0QZT0"/>
<evidence type="ECO:0000259" key="1">
    <source>
        <dbReference type="Pfam" id="PF05050"/>
    </source>
</evidence>
<sequence length="330" mass="37187">MLNTKMTAFNLFVKIVRWQEALSSKCALLFSALGVQRIFFISRLTLLARGFINYVIFSLFNKLKPDETVTADIHGNKMLINPKDRGIAPSLLLYGVMEKSETKLFKKLIDRGMIVVDVGANIGYYSLIASSIVGKDGAVYAFEPEELTHKLLCDNIKLNSRNNIFPVQKALSNTSGKIQLWVDYAGNAISSFAKNNVLAFSTSPINNMAEEPRPLTVEKTTLDEFFSKTSYKVDFIKIDTQGAEGLVLAGAEKILKRNKYLKIIMEFWPEGLKKLGTDPLELLLKLQDYGFTIKLINETKQSVEAINPTVFYKQIEAMTGHQEFNLFLEK</sequence>
<reference evidence="2" key="1">
    <citation type="submission" date="2018-06" db="EMBL/GenBank/DDBJ databases">
        <authorList>
            <person name="Zhirakovskaya E."/>
        </authorList>
    </citation>
    <scope>NUCLEOTIDE SEQUENCE</scope>
</reference>
<proteinExistence type="predicted"/>
<feature type="domain" description="Methyltransferase FkbM" evidence="1">
    <location>
        <begin position="117"/>
        <end position="292"/>
    </location>
</feature>
<accession>A0A3B0QZT0</accession>
<dbReference type="NCBIfam" id="TIGR01444">
    <property type="entry name" value="fkbM_fam"/>
    <property type="match status" value="1"/>
</dbReference>
<dbReference type="InterPro" id="IPR006342">
    <property type="entry name" value="FkbM_mtfrase"/>
</dbReference>
<dbReference type="Gene3D" id="3.40.50.150">
    <property type="entry name" value="Vaccinia Virus protein VP39"/>
    <property type="match status" value="1"/>
</dbReference>
<organism evidence="2">
    <name type="scientific">hydrothermal vent metagenome</name>
    <dbReference type="NCBI Taxonomy" id="652676"/>
    <lineage>
        <taxon>unclassified sequences</taxon>
        <taxon>metagenomes</taxon>
        <taxon>ecological metagenomes</taxon>
    </lineage>
</organism>
<dbReference type="PANTHER" id="PTHR34203:SF15">
    <property type="entry name" value="SLL1173 PROTEIN"/>
    <property type="match status" value="1"/>
</dbReference>
<name>A0A3B0QZT0_9ZZZZ</name>
<dbReference type="Pfam" id="PF05050">
    <property type="entry name" value="Methyltransf_21"/>
    <property type="match status" value="1"/>
</dbReference>
<gene>
    <name evidence="2" type="ORF">MNBD_DELTA01-1968</name>
</gene>
<dbReference type="InterPro" id="IPR029063">
    <property type="entry name" value="SAM-dependent_MTases_sf"/>
</dbReference>
<dbReference type="PANTHER" id="PTHR34203">
    <property type="entry name" value="METHYLTRANSFERASE, FKBM FAMILY PROTEIN"/>
    <property type="match status" value="1"/>
</dbReference>
<evidence type="ECO:0000313" key="2">
    <source>
        <dbReference type="EMBL" id="VAV85782.1"/>
    </source>
</evidence>
<dbReference type="EMBL" id="UOEA01000098">
    <property type="protein sequence ID" value="VAV85782.1"/>
    <property type="molecule type" value="Genomic_DNA"/>
</dbReference>
<protein>
    <recommendedName>
        <fullName evidence="1">Methyltransferase FkbM domain-containing protein</fullName>
    </recommendedName>
</protein>